<name>K4ANM1_SETIT</name>
<dbReference type="AlphaFoldDB" id="K4ANM1"/>
<evidence type="ECO:0000313" key="2">
    <source>
        <dbReference type="Proteomes" id="UP000004995"/>
    </source>
</evidence>
<reference evidence="2" key="1">
    <citation type="journal article" date="2012" name="Nat. Biotechnol.">
        <title>Reference genome sequence of the model plant Setaria.</title>
        <authorList>
            <person name="Bennetzen J.L."/>
            <person name="Schmutz J."/>
            <person name="Wang H."/>
            <person name="Percifield R."/>
            <person name="Hawkins J."/>
            <person name="Pontaroli A.C."/>
            <person name="Estep M."/>
            <person name="Feng L."/>
            <person name="Vaughn J.N."/>
            <person name="Grimwood J."/>
            <person name="Jenkins J."/>
            <person name="Barry K."/>
            <person name="Lindquist E."/>
            <person name="Hellsten U."/>
            <person name="Deshpande S."/>
            <person name="Wang X."/>
            <person name="Wu X."/>
            <person name="Mitros T."/>
            <person name="Triplett J."/>
            <person name="Yang X."/>
            <person name="Ye C.Y."/>
            <person name="Mauro-Herrera M."/>
            <person name="Wang L."/>
            <person name="Li P."/>
            <person name="Sharma M."/>
            <person name="Sharma R."/>
            <person name="Ronald P.C."/>
            <person name="Panaud O."/>
            <person name="Kellogg E.A."/>
            <person name="Brutnell T.P."/>
            <person name="Doust A.N."/>
            <person name="Tuskan G.A."/>
            <person name="Rokhsar D."/>
            <person name="Devos K.M."/>
        </authorList>
    </citation>
    <scope>NUCLEOTIDE SEQUENCE [LARGE SCALE GENOMIC DNA]</scope>
    <source>
        <strain evidence="2">cv. Yugu1</strain>
    </source>
</reference>
<proteinExistence type="predicted"/>
<dbReference type="EnsemblPlants" id="KQK90190">
    <property type="protein sequence ID" value="KQK90190"/>
    <property type="gene ID" value="SETIT_040518mg"/>
</dbReference>
<keyword evidence="2" id="KW-1185">Reference proteome</keyword>
<sequence>MVTSQVSWSRTTSRHLSILPALPQMMLWRVCHEAMWVWQKKPSMR</sequence>
<dbReference type="EMBL" id="AGNK02005903">
    <property type="status" value="NOT_ANNOTATED_CDS"/>
    <property type="molecule type" value="Genomic_DNA"/>
</dbReference>
<evidence type="ECO:0000313" key="1">
    <source>
        <dbReference type="EnsemblPlants" id="KQK90190"/>
    </source>
</evidence>
<dbReference type="Proteomes" id="UP000004995">
    <property type="component" value="Unassembled WGS sequence"/>
</dbReference>
<dbReference type="HOGENOM" id="CLU_3208595_0_0_1"/>
<organism evidence="1 2">
    <name type="scientific">Setaria italica</name>
    <name type="common">Foxtail millet</name>
    <name type="synonym">Panicum italicum</name>
    <dbReference type="NCBI Taxonomy" id="4555"/>
    <lineage>
        <taxon>Eukaryota</taxon>
        <taxon>Viridiplantae</taxon>
        <taxon>Streptophyta</taxon>
        <taxon>Embryophyta</taxon>
        <taxon>Tracheophyta</taxon>
        <taxon>Spermatophyta</taxon>
        <taxon>Magnoliopsida</taxon>
        <taxon>Liliopsida</taxon>
        <taxon>Poales</taxon>
        <taxon>Poaceae</taxon>
        <taxon>PACMAD clade</taxon>
        <taxon>Panicoideae</taxon>
        <taxon>Panicodae</taxon>
        <taxon>Paniceae</taxon>
        <taxon>Cenchrinae</taxon>
        <taxon>Setaria</taxon>
    </lineage>
</organism>
<reference evidence="1" key="2">
    <citation type="submission" date="2018-08" db="UniProtKB">
        <authorList>
            <consortium name="EnsemblPlants"/>
        </authorList>
    </citation>
    <scope>IDENTIFICATION</scope>
    <source>
        <strain evidence="1">Yugu1</strain>
    </source>
</reference>
<accession>K4ANM1</accession>
<dbReference type="Gramene" id="KQK90190">
    <property type="protein sequence ID" value="KQK90190"/>
    <property type="gene ID" value="SETIT_040518mg"/>
</dbReference>
<protein>
    <submittedName>
        <fullName evidence="1">Uncharacterized protein</fullName>
    </submittedName>
</protein>
<dbReference type="InParanoid" id="K4ANM1"/>